<dbReference type="GO" id="GO:0016747">
    <property type="term" value="F:acyltransferase activity, transferring groups other than amino-acyl groups"/>
    <property type="evidence" value="ECO:0007669"/>
    <property type="project" value="InterPro"/>
</dbReference>
<keyword evidence="5" id="KW-1185">Reference proteome</keyword>
<sequence>MIAIDRGDPRDPGTLALLQASHAMMQELFAPDETHVLSVEQLCDEDVRFFTARRGAQVTGCAALALRDGYGEIKSMFVAPEARGTGTADALMRMLEDEAHAAGLPWLRLEAGDLLHAAHRLYTRHGFAPCDPFGDDAASGSSVFMKKRLD</sequence>
<dbReference type="PROSITE" id="PS51186">
    <property type="entry name" value="GNAT"/>
    <property type="match status" value="1"/>
</dbReference>
<evidence type="ECO:0000256" key="1">
    <source>
        <dbReference type="ARBA" id="ARBA00022679"/>
    </source>
</evidence>
<dbReference type="Proteomes" id="UP001220964">
    <property type="component" value="Unassembled WGS sequence"/>
</dbReference>
<name>A0AAE3T9T2_9RHOB</name>
<evidence type="ECO:0000259" key="3">
    <source>
        <dbReference type="PROSITE" id="PS51186"/>
    </source>
</evidence>
<reference evidence="4" key="1">
    <citation type="submission" date="2023-03" db="EMBL/GenBank/DDBJ databases">
        <title>Multiphase analysis and comparison of six strains from genera Psychromarinibacter, Lutimaribacter, and Maritimibacter, including a novel species: Psychromarinibacter sediminicola sp. nov.</title>
        <authorList>
            <person name="Wang Y.-H."/>
            <person name="Ye M.-Q."/>
            <person name="Du Z.-J."/>
        </authorList>
    </citation>
    <scope>NUCLEOTIDE SEQUENCE</scope>
    <source>
        <strain evidence="4">C21-152</strain>
    </source>
</reference>
<dbReference type="AlphaFoldDB" id="A0AAE3T9T2"/>
<keyword evidence="1" id="KW-0808">Transferase</keyword>
<dbReference type="CDD" id="cd04301">
    <property type="entry name" value="NAT_SF"/>
    <property type="match status" value="1"/>
</dbReference>
<dbReference type="PANTHER" id="PTHR43877:SF5">
    <property type="entry name" value="BLL8307 PROTEIN"/>
    <property type="match status" value="1"/>
</dbReference>
<gene>
    <name evidence="4" type="ORF">P1J78_19630</name>
</gene>
<dbReference type="RefSeq" id="WP_275569085.1">
    <property type="nucleotide sequence ID" value="NZ_JARGYC010000068.1"/>
</dbReference>
<evidence type="ECO:0000256" key="2">
    <source>
        <dbReference type="ARBA" id="ARBA00023315"/>
    </source>
</evidence>
<dbReference type="InterPro" id="IPR050832">
    <property type="entry name" value="Bact_Acetyltransf"/>
</dbReference>
<feature type="domain" description="N-acetyltransferase" evidence="3">
    <location>
        <begin position="2"/>
        <end position="150"/>
    </location>
</feature>
<keyword evidence="2" id="KW-0012">Acyltransferase</keyword>
<proteinExistence type="predicted"/>
<dbReference type="EMBL" id="JARGYC010000068">
    <property type="protein sequence ID" value="MDF0602960.1"/>
    <property type="molecule type" value="Genomic_DNA"/>
</dbReference>
<evidence type="ECO:0000313" key="4">
    <source>
        <dbReference type="EMBL" id="MDF0602960.1"/>
    </source>
</evidence>
<evidence type="ECO:0000313" key="5">
    <source>
        <dbReference type="Proteomes" id="UP001220964"/>
    </source>
</evidence>
<dbReference type="SUPFAM" id="SSF55729">
    <property type="entry name" value="Acyl-CoA N-acyltransferases (Nat)"/>
    <property type="match status" value="1"/>
</dbReference>
<dbReference type="InterPro" id="IPR016181">
    <property type="entry name" value="Acyl_CoA_acyltransferase"/>
</dbReference>
<dbReference type="PANTHER" id="PTHR43877">
    <property type="entry name" value="AMINOALKYLPHOSPHONATE N-ACETYLTRANSFERASE-RELATED-RELATED"/>
    <property type="match status" value="1"/>
</dbReference>
<dbReference type="Pfam" id="PF00583">
    <property type="entry name" value="Acetyltransf_1"/>
    <property type="match status" value="1"/>
</dbReference>
<dbReference type="InterPro" id="IPR000182">
    <property type="entry name" value="GNAT_dom"/>
</dbReference>
<dbReference type="Gene3D" id="3.40.630.30">
    <property type="match status" value="1"/>
</dbReference>
<accession>A0AAE3T9T2</accession>
<comment type="caution">
    <text evidence="4">The sequence shown here is derived from an EMBL/GenBank/DDBJ whole genome shotgun (WGS) entry which is preliminary data.</text>
</comment>
<protein>
    <submittedName>
        <fullName evidence="4">GNAT family N-acetyltransferase</fullName>
    </submittedName>
</protein>
<organism evidence="4 5">
    <name type="scientific">Psychromarinibacter sediminicola</name>
    <dbReference type="NCBI Taxonomy" id="3033385"/>
    <lineage>
        <taxon>Bacteria</taxon>
        <taxon>Pseudomonadati</taxon>
        <taxon>Pseudomonadota</taxon>
        <taxon>Alphaproteobacteria</taxon>
        <taxon>Rhodobacterales</taxon>
        <taxon>Paracoccaceae</taxon>
        <taxon>Psychromarinibacter</taxon>
    </lineage>
</organism>